<dbReference type="EMBL" id="JAACNH010000002">
    <property type="protein sequence ID" value="KAG8452063.1"/>
    <property type="molecule type" value="Genomic_DNA"/>
</dbReference>
<protein>
    <recommendedName>
        <fullName evidence="5">Gamma-glutamylaminecyclotransferase</fullName>
        <ecNumber evidence="5">4.3.2.8</ecNumber>
    </recommendedName>
</protein>
<dbReference type="InterPro" id="IPR039126">
    <property type="entry name" value="GGACT"/>
</dbReference>
<gene>
    <name evidence="7" type="ORF">GDO86_004020</name>
</gene>
<dbReference type="Pfam" id="PF06094">
    <property type="entry name" value="GGACT"/>
    <property type="match status" value="1"/>
</dbReference>
<evidence type="ECO:0000313" key="7">
    <source>
        <dbReference type="EMBL" id="KAG8452063.1"/>
    </source>
</evidence>
<dbReference type="Gene3D" id="3.10.490.10">
    <property type="entry name" value="Gamma-glutamyl cyclotransferase-like"/>
    <property type="match status" value="1"/>
</dbReference>
<accession>A0A8T2K7A1</accession>
<dbReference type="Proteomes" id="UP000812440">
    <property type="component" value="Chromosome 2"/>
</dbReference>
<dbReference type="GO" id="GO:0005829">
    <property type="term" value="C:cytosol"/>
    <property type="evidence" value="ECO:0007669"/>
    <property type="project" value="TreeGrafter"/>
</dbReference>
<evidence type="ECO:0000259" key="6">
    <source>
        <dbReference type="Pfam" id="PF06094"/>
    </source>
</evidence>
<comment type="function">
    <text evidence="5">Catalyzes the formation of 5-oxo-L-proline from L-gamma-glutamyl-L-epsilon-lysine.</text>
</comment>
<feature type="domain" description="Gamma-glutamylcyclotransferase AIG2-like" evidence="6">
    <location>
        <begin position="4"/>
        <end position="122"/>
    </location>
</feature>
<keyword evidence="3 5" id="KW-0456">Lyase</keyword>
<dbReference type="PANTHER" id="PTHR12510">
    <property type="entry name" value="TROPONIN C-AKIN-1 PROTEIN"/>
    <property type="match status" value="1"/>
</dbReference>
<dbReference type="InterPro" id="IPR013024">
    <property type="entry name" value="GGCT-like"/>
</dbReference>
<dbReference type="InterPro" id="IPR009288">
    <property type="entry name" value="AIG2-like_dom"/>
</dbReference>
<feature type="active site" description="Proton acceptor" evidence="4">
    <location>
        <position position="82"/>
    </location>
</feature>
<evidence type="ECO:0000313" key="8">
    <source>
        <dbReference type="Proteomes" id="UP000812440"/>
    </source>
</evidence>
<evidence type="ECO:0000256" key="1">
    <source>
        <dbReference type="ARBA" id="ARBA00001684"/>
    </source>
</evidence>
<keyword evidence="8" id="KW-1185">Reference proteome</keyword>
<dbReference type="SUPFAM" id="SSF110857">
    <property type="entry name" value="Gamma-glutamyl cyclotransferase-like"/>
    <property type="match status" value="1"/>
</dbReference>
<dbReference type="InterPro" id="IPR036568">
    <property type="entry name" value="GGCT-like_sf"/>
</dbReference>
<dbReference type="OrthoDB" id="113620at2759"/>
<evidence type="ECO:0000256" key="5">
    <source>
        <dbReference type="RuleBase" id="RU367036"/>
    </source>
</evidence>
<dbReference type="GO" id="GO:0061929">
    <property type="term" value="F:gamma-glutamylaminecyclotransferase activity"/>
    <property type="evidence" value="ECO:0007669"/>
    <property type="project" value="UniProtKB-UniRule"/>
</dbReference>
<comment type="similarity">
    <text evidence="2 5">Belongs to the gamma-glutamylcyclotransferase family.</text>
</comment>
<proteinExistence type="inferred from homology"/>
<dbReference type="EC" id="4.3.2.8" evidence="5"/>
<dbReference type="AlphaFoldDB" id="A0A8T2K7A1"/>
<dbReference type="PANTHER" id="PTHR12510:SF4">
    <property type="entry name" value="GAMMA-GLUTAMYLAMINECYCLOTRANSFERASE"/>
    <property type="match status" value="1"/>
</dbReference>
<name>A0A8T2K7A1_9PIPI</name>
<dbReference type="GO" id="GO:0042219">
    <property type="term" value="P:modified amino acid catabolic process"/>
    <property type="evidence" value="ECO:0007669"/>
    <property type="project" value="UniProtKB-UniRule"/>
</dbReference>
<dbReference type="FunFam" id="3.10.490.10:FF:000008">
    <property type="entry name" value="Gamma-glutamylaminecyclotransferase A"/>
    <property type="match status" value="1"/>
</dbReference>
<organism evidence="7 8">
    <name type="scientific">Hymenochirus boettgeri</name>
    <name type="common">Congo dwarf clawed frog</name>
    <dbReference type="NCBI Taxonomy" id="247094"/>
    <lineage>
        <taxon>Eukaryota</taxon>
        <taxon>Metazoa</taxon>
        <taxon>Chordata</taxon>
        <taxon>Craniata</taxon>
        <taxon>Vertebrata</taxon>
        <taxon>Euteleostomi</taxon>
        <taxon>Amphibia</taxon>
        <taxon>Batrachia</taxon>
        <taxon>Anura</taxon>
        <taxon>Pipoidea</taxon>
        <taxon>Pipidae</taxon>
        <taxon>Pipinae</taxon>
        <taxon>Hymenochirus</taxon>
    </lineage>
</organism>
<evidence type="ECO:0000256" key="3">
    <source>
        <dbReference type="ARBA" id="ARBA00023239"/>
    </source>
</evidence>
<dbReference type="CDD" id="cd06661">
    <property type="entry name" value="GGCT_like"/>
    <property type="match status" value="1"/>
</dbReference>
<evidence type="ECO:0000256" key="4">
    <source>
        <dbReference type="PIRSR" id="PIRSR639126-1"/>
    </source>
</evidence>
<comment type="caution">
    <text evidence="7">The sequence shown here is derived from an EMBL/GenBank/DDBJ whole genome shotgun (WGS) entry which is preliminary data.</text>
</comment>
<sequence>MTNIFVYGTLKKGQPNYHVITTSNHGKAVFKGTGTTVEKYPLVIAVEANIPFLLDIPGIGHHISGEIYSVDEQLLHFLDEFEGCPNFYQRTVKKINILDWEGKDDLLEEKPAVNSIIHCFVYSTTSYQPEWIKLPYHKCYDSFGDHGLPYLKKKDIF</sequence>
<comment type="catalytic activity">
    <reaction evidence="1 5">
        <text>epsilon-(gamma-L-glutamyl)-L-lysine = 5-oxo-L-proline + L-lysine</text>
        <dbReference type="Rhea" id="RHEA:16961"/>
        <dbReference type="ChEBI" id="CHEBI:32551"/>
        <dbReference type="ChEBI" id="CHEBI:58402"/>
        <dbReference type="ChEBI" id="CHEBI:133752"/>
        <dbReference type="EC" id="4.3.2.8"/>
    </reaction>
</comment>
<evidence type="ECO:0000256" key="2">
    <source>
        <dbReference type="ARBA" id="ARBA00008861"/>
    </source>
</evidence>
<reference evidence="7" key="1">
    <citation type="thesis" date="2020" institute="ProQuest LLC" country="789 East Eisenhower Parkway, Ann Arbor, MI, USA">
        <title>Comparative Genomics and Chromosome Evolution.</title>
        <authorList>
            <person name="Mudd A.B."/>
        </authorList>
    </citation>
    <scope>NUCLEOTIDE SEQUENCE</scope>
    <source>
        <strain evidence="7">Female2</strain>
        <tissue evidence="7">Blood</tissue>
    </source>
</reference>